<proteinExistence type="predicted"/>
<evidence type="ECO:0000313" key="2">
    <source>
        <dbReference type="EMBL" id="MBS8261617.1"/>
    </source>
</evidence>
<evidence type="ECO:0000313" key="3">
    <source>
        <dbReference type="Proteomes" id="UP000705379"/>
    </source>
</evidence>
<name>A0A944CFG3_9HYPH</name>
<dbReference type="Gene3D" id="1.20.1290.10">
    <property type="entry name" value="AhpD-like"/>
    <property type="match status" value="1"/>
</dbReference>
<dbReference type="PANTHER" id="PTHR35446:SF2">
    <property type="entry name" value="CARBOXYMUCONOLACTONE DECARBOXYLASE-LIKE DOMAIN-CONTAINING PROTEIN"/>
    <property type="match status" value="1"/>
</dbReference>
<dbReference type="Proteomes" id="UP000705379">
    <property type="component" value="Unassembled WGS sequence"/>
</dbReference>
<comment type="caution">
    <text evidence="2">The sequence shown here is derived from an EMBL/GenBank/DDBJ whole genome shotgun (WGS) entry which is preliminary data.</text>
</comment>
<dbReference type="InterPro" id="IPR004675">
    <property type="entry name" value="AhpD_core"/>
</dbReference>
<dbReference type="EMBL" id="QTKU01000004">
    <property type="protein sequence ID" value="MBS8261617.1"/>
    <property type="molecule type" value="Genomic_DNA"/>
</dbReference>
<protein>
    <submittedName>
        <fullName evidence="2">Carboxymuconolactone decarboxylase family protein</fullName>
    </submittedName>
</protein>
<dbReference type="PANTHER" id="PTHR35446">
    <property type="entry name" value="SI:CH211-175M2.5"/>
    <property type="match status" value="1"/>
</dbReference>
<dbReference type="SUPFAM" id="SSF69118">
    <property type="entry name" value="AhpD-like"/>
    <property type="match status" value="1"/>
</dbReference>
<dbReference type="RefSeq" id="WP_213217017.1">
    <property type="nucleotide sequence ID" value="NZ_QTKU01000004.1"/>
</dbReference>
<feature type="domain" description="Carboxymuconolactone decarboxylase-like" evidence="1">
    <location>
        <begin position="17"/>
        <end position="97"/>
    </location>
</feature>
<dbReference type="NCBIfam" id="TIGR00778">
    <property type="entry name" value="ahpD_dom"/>
    <property type="match status" value="1"/>
</dbReference>
<dbReference type="InterPro" id="IPR003779">
    <property type="entry name" value="CMD-like"/>
</dbReference>
<sequence>MTIQTAHIDHRKQIPQVLQALGNVSASFAQNGLDPKLQHLVDLRVSQINQCAFCVKMHIKEAQSAGEAAERLERLVVWRHVEDFDAKEKAALAWAEALTVVDSDRDFGPLRAALREHFEEAQISLLTSAVAMINLWNRIQISNY</sequence>
<reference evidence="2" key="2">
    <citation type="journal article" date="2021" name="Microorganisms">
        <title>Bacterial Dimethylsulfoniopropionate Biosynthesis in the East China Sea.</title>
        <authorList>
            <person name="Liu J."/>
            <person name="Zhang Y."/>
            <person name="Liu J."/>
            <person name="Zhong H."/>
            <person name="Williams B.T."/>
            <person name="Zheng Y."/>
            <person name="Curson A.R.J."/>
            <person name="Sun C."/>
            <person name="Sun H."/>
            <person name="Song D."/>
            <person name="Wagner Mackenzie B."/>
            <person name="Bermejo Martinez A."/>
            <person name="Todd J.D."/>
            <person name="Zhang X.H."/>
        </authorList>
    </citation>
    <scope>NUCLEOTIDE SEQUENCE</scope>
    <source>
        <strain evidence="2">AESS21</strain>
    </source>
</reference>
<accession>A0A944CFG3</accession>
<dbReference type="Pfam" id="PF02627">
    <property type="entry name" value="CMD"/>
    <property type="match status" value="1"/>
</dbReference>
<dbReference type="GO" id="GO:0051920">
    <property type="term" value="F:peroxiredoxin activity"/>
    <property type="evidence" value="ECO:0007669"/>
    <property type="project" value="InterPro"/>
</dbReference>
<dbReference type="AlphaFoldDB" id="A0A944CFG3"/>
<gene>
    <name evidence="2" type="ORF">DYI23_15430</name>
</gene>
<dbReference type="InterPro" id="IPR029032">
    <property type="entry name" value="AhpD-like"/>
</dbReference>
<reference evidence="2" key="1">
    <citation type="submission" date="2018-08" db="EMBL/GenBank/DDBJ databases">
        <authorList>
            <person name="Jin W."/>
            <person name="Wang H."/>
            <person name="Yang Y."/>
            <person name="Li M."/>
            <person name="Liu J."/>
        </authorList>
    </citation>
    <scope>NUCLEOTIDE SEQUENCE</scope>
    <source>
        <strain evidence="2">AESS21</strain>
    </source>
</reference>
<organism evidence="2 3">
    <name type="scientific">Roseibium polysiphoniae</name>
    <dbReference type="NCBI Taxonomy" id="2571221"/>
    <lineage>
        <taxon>Bacteria</taxon>
        <taxon>Pseudomonadati</taxon>
        <taxon>Pseudomonadota</taxon>
        <taxon>Alphaproteobacteria</taxon>
        <taxon>Hyphomicrobiales</taxon>
        <taxon>Stappiaceae</taxon>
        <taxon>Roseibium</taxon>
    </lineage>
</organism>
<evidence type="ECO:0000259" key="1">
    <source>
        <dbReference type="Pfam" id="PF02627"/>
    </source>
</evidence>